<accession>A0A8S0YXD6</accession>
<dbReference type="Proteomes" id="UP000494106">
    <property type="component" value="Unassembled WGS sequence"/>
</dbReference>
<dbReference type="AlphaFoldDB" id="A0A8S0YXD6"/>
<organism evidence="1 2">
    <name type="scientific">Arctia plantaginis</name>
    <name type="common">Wood tiger moth</name>
    <name type="synonym">Phalaena plantaginis</name>
    <dbReference type="NCBI Taxonomy" id="874455"/>
    <lineage>
        <taxon>Eukaryota</taxon>
        <taxon>Metazoa</taxon>
        <taxon>Ecdysozoa</taxon>
        <taxon>Arthropoda</taxon>
        <taxon>Hexapoda</taxon>
        <taxon>Insecta</taxon>
        <taxon>Pterygota</taxon>
        <taxon>Neoptera</taxon>
        <taxon>Endopterygota</taxon>
        <taxon>Lepidoptera</taxon>
        <taxon>Glossata</taxon>
        <taxon>Ditrysia</taxon>
        <taxon>Noctuoidea</taxon>
        <taxon>Erebidae</taxon>
        <taxon>Arctiinae</taxon>
        <taxon>Arctia</taxon>
    </lineage>
</organism>
<gene>
    <name evidence="1" type="ORF">APLA_LOCUS2173</name>
</gene>
<protein>
    <submittedName>
        <fullName evidence="1">Uncharacterized protein</fullName>
    </submittedName>
</protein>
<sequence>MLFTAKRCVTSGLCISKQFNHNTLMAKQHLRDVMPSPLSGNLLVNKINNNSNKTLVMRDASKGEIKKNDQDAGDAQSKLKLPNDTIRQHLKDEVVSTLSGNIFMNADGEQAHKSAQADSNIMVKADKNNMANYFCLHVPDLFQTKASTVKIHEHFKREMISQFANNILMNRQSGQKTTTPIKGGLCGKETKIKLQEYNVILSPPDSLKGLKCAETGKNKQNFKTNTVPPFSGKICVAMQVRFQVSTEMHNEGKNCKIIPKCNQPNSSFNIPKISASSVSACNKPTPYNNQCKPKTK</sequence>
<dbReference type="EMBL" id="CADEBC010000172">
    <property type="protein sequence ID" value="CAB3224758.1"/>
    <property type="molecule type" value="Genomic_DNA"/>
</dbReference>
<comment type="caution">
    <text evidence="1">The sequence shown here is derived from an EMBL/GenBank/DDBJ whole genome shotgun (WGS) entry which is preliminary data.</text>
</comment>
<name>A0A8S0YXD6_ARCPL</name>
<keyword evidence="2" id="KW-1185">Reference proteome</keyword>
<evidence type="ECO:0000313" key="1">
    <source>
        <dbReference type="EMBL" id="CAB3224758.1"/>
    </source>
</evidence>
<proteinExistence type="predicted"/>
<evidence type="ECO:0000313" key="2">
    <source>
        <dbReference type="Proteomes" id="UP000494106"/>
    </source>
</evidence>
<reference evidence="1 2" key="1">
    <citation type="submission" date="2020-04" db="EMBL/GenBank/DDBJ databases">
        <authorList>
            <person name="Wallbank WR R."/>
            <person name="Pardo Diaz C."/>
            <person name="Kozak K."/>
            <person name="Martin S."/>
            <person name="Jiggins C."/>
            <person name="Moest M."/>
            <person name="Warren A I."/>
            <person name="Byers J.R.P. K."/>
            <person name="Montejo-Kovacevich G."/>
            <person name="Yen C E."/>
        </authorList>
    </citation>
    <scope>NUCLEOTIDE SEQUENCE [LARGE SCALE GENOMIC DNA]</scope>
</reference>
<dbReference type="OrthoDB" id="7411913at2759"/>